<reference evidence="2" key="1">
    <citation type="submission" date="2022-07" db="EMBL/GenBank/DDBJ databases">
        <title>Fungi with potential for degradation of polypropylene.</title>
        <authorList>
            <person name="Gostincar C."/>
        </authorList>
    </citation>
    <scope>NUCLEOTIDE SEQUENCE</scope>
    <source>
        <strain evidence="2">EXF-13308</strain>
    </source>
</reference>
<evidence type="ECO:0000313" key="2">
    <source>
        <dbReference type="EMBL" id="KAJ9156192.1"/>
    </source>
</evidence>
<dbReference type="EMBL" id="JANBVO010000002">
    <property type="protein sequence ID" value="KAJ9156192.1"/>
    <property type="molecule type" value="Genomic_DNA"/>
</dbReference>
<dbReference type="Proteomes" id="UP001174694">
    <property type="component" value="Unassembled WGS sequence"/>
</dbReference>
<comment type="caution">
    <text evidence="2">The sequence shown here is derived from an EMBL/GenBank/DDBJ whole genome shotgun (WGS) entry which is preliminary data.</text>
</comment>
<name>A0AA38SD06_9PEZI</name>
<keyword evidence="3" id="KW-1185">Reference proteome</keyword>
<accession>A0AA38SD06</accession>
<dbReference type="Pfam" id="PF12223">
    <property type="entry name" value="DUF3602"/>
    <property type="match status" value="1"/>
</dbReference>
<gene>
    <name evidence="2" type="ORF">NKR23_g1271</name>
</gene>
<feature type="region of interest" description="Disordered" evidence="1">
    <location>
        <begin position="93"/>
        <end position="151"/>
    </location>
</feature>
<sequence>MPAMYTITEPHPTVPKNTYTHSGRGGAGNTFRVSATSPPAGVPTRVVSNTPSAAASYQSTGRFYSGRGGAGNAHPAADRPVLSFDEEYARGVREQVSTTGHVGRGGAGNTFGAPPKQHRKQSNASVASGSSELARTESASSTGSVRSGFWGRLSIGSLGHR</sequence>
<dbReference type="InterPro" id="IPR022024">
    <property type="entry name" value="DUF3602"/>
</dbReference>
<dbReference type="PANTHER" id="PTHR34693">
    <property type="entry name" value="PROTEIN PAR32"/>
    <property type="match status" value="1"/>
</dbReference>
<feature type="compositionally biased region" description="Polar residues" evidence="1">
    <location>
        <begin position="122"/>
        <end position="145"/>
    </location>
</feature>
<organism evidence="2 3">
    <name type="scientific">Pleurostoma richardsiae</name>
    <dbReference type="NCBI Taxonomy" id="41990"/>
    <lineage>
        <taxon>Eukaryota</taxon>
        <taxon>Fungi</taxon>
        <taxon>Dikarya</taxon>
        <taxon>Ascomycota</taxon>
        <taxon>Pezizomycotina</taxon>
        <taxon>Sordariomycetes</taxon>
        <taxon>Sordariomycetidae</taxon>
        <taxon>Calosphaeriales</taxon>
        <taxon>Pleurostomataceae</taxon>
        <taxon>Pleurostoma</taxon>
    </lineage>
</organism>
<dbReference type="PANTHER" id="PTHR34693:SF2">
    <property type="entry name" value="DUF3602 DOMAIN-CONTAINING PROTEIN"/>
    <property type="match status" value="1"/>
</dbReference>
<dbReference type="InterPro" id="IPR053203">
    <property type="entry name" value="Cisplatin_resist-associated"/>
</dbReference>
<evidence type="ECO:0000313" key="3">
    <source>
        <dbReference type="Proteomes" id="UP001174694"/>
    </source>
</evidence>
<evidence type="ECO:0000256" key="1">
    <source>
        <dbReference type="SAM" id="MobiDB-lite"/>
    </source>
</evidence>
<dbReference type="AlphaFoldDB" id="A0AA38SD06"/>
<protein>
    <submittedName>
        <fullName evidence="2">Uncharacterized protein</fullName>
    </submittedName>
</protein>
<proteinExistence type="predicted"/>